<reference evidence="2" key="1">
    <citation type="submission" date="2021-11" db="EMBL/GenBank/DDBJ databases">
        <title>Streptomyces corallinus and Kineosporia corallina sp. nov., two new coral-derived marine actinobacteria.</title>
        <authorList>
            <person name="Buangrab K."/>
            <person name="Sutthacheep M."/>
            <person name="Yeemin T."/>
            <person name="Harunari E."/>
            <person name="Igarashi Y."/>
            <person name="Sripreechasak P."/>
            <person name="Kanchanasin P."/>
            <person name="Tanasupawat S."/>
            <person name="Phongsopitanun W."/>
        </authorList>
    </citation>
    <scope>NUCLEOTIDE SEQUENCE</scope>
    <source>
        <strain evidence="2">JCM 31032</strain>
    </source>
</reference>
<evidence type="ECO:0000313" key="3">
    <source>
        <dbReference type="Proteomes" id="UP001138997"/>
    </source>
</evidence>
<dbReference type="InterPro" id="IPR001173">
    <property type="entry name" value="Glyco_trans_2-like"/>
</dbReference>
<evidence type="ECO:0000313" key="2">
    <source>
        <dbReference type="EMBL" id="MCD5312635.1"/>
    </source>
</evidence>
<dbReference type="CDD" id="cd00761">
    <property type="entry name" value="Glyco_tranf_GTA_type"/>
    <property type="match status" value="1"/>
</dbReference>
<proteinExistence type="predicted"/>
<dbReference type="Gene3D" id="3.90.550.10">
    <property type="entry name" value="Spore Coat Polysaccharide Biosynthesis Protein SpsA, Chain A"/>
    <property type="match status" value="1"/>
</dbReference>
<gene>
    <name evidence="2" type="ORF">LR394_17140</name>
</gene>
<organism evidence="2 3">
    <name type="scientific">Kineosporia babensis</name>
    <dbReference type="NCBI Taxonomy" id="499548"/>
    <lineage>
        <taxon>Bacteria</taxon>
        <taxon>Bacillati</taxon>
        <taxon>Actinomycetota</taxon>
        <taxon>Actinomycetes</taxon>
        <taxon>Kineosporiales</taxon>
        <taxon>Kineosporiaceae</taxon>
        <taxon>Kineosporia</taxon>
    </lineage>
</organism>
<dbReference type="Proteomes" id="UP001138997">
    <property type="component" value="Unassembled WGS sequence"/>
</dbReference>
<dbReference type="PANTHER" id="PTHR22916">
    <property type="entry name" value="GLYCOSYLTRANSFERASE"/>
    <property type="match status" value="1"/>
</dbReference>
<dbReference type="RefSeq" id="WP_231443058.1">
    <property type="nucleotide sequence ID" value="NZ_JAJOMB010000008.1"/>
</dbReference>
<accession>A0A9X1NEK4</accession>
<keyword evidence="3" id="KW-1185">Reference proteome</keyword>
<dbReference type="SUPFAM" id="SSF53448">
    <property type="entry name" value="Nucleotide-diphospho-sugar transferases"/>
    <property type="match status" value="1"/>
</dbReference>
<dbReference type="PANTHER" id="PTHR22916:SF3">
    <property type="entry name" value="UDP-GLCNAC:BETAGAL BETA-1,3-N-ACETYLGLUCOSAMINYLTRANSFERASE-LIKE PROTEIN 1"/>
    <property type="match status" value="1"/>
</dbReference>
<dbReference type="AlphaFoldDB" id="A0A9X1NEK4"/>
<dbReference type="GO" id="GO:0016758">
    <property type="term" value="F:hexosyltransferase activity"/>
    <property type="evidence" value="ECO:0007669"/>
    <property type="project" value="UniProtKB-ARBA"/>
</dbReference>
<comment type="caution">
    <text evidence="2">The sequence shown here is derived from an EMBL/GenBank/DDBJ whole genome shotgun (WGS) entry which is preliminary data.</text>
</comment>
<name>A0A9X1NEK4_9ACTN</name>
<feature type="domain" description="Glycosyltransferase 2-like" evidence="1">
    <location>
        <begin position="9"/>
        <end position="131"/>
    </location>
</feature>
<dbReference type="EMBL" id="JAJOMB010000008">
    <property type="protein sequence ID" value="MCD5312635.1"/>
    <property type="molecule type" value="Genomic_DNA"/>
</dbReference>
<dbReference type="Pfam" id="PF00535">
    <property type="entry name" value="Glycos_transf_2"/>
    <property type="match status" value="1"/>
</dbReference>
<evidence type="ECO:0000259" key="1">
    <source>
        <dbReference type="Pfam" id="PF00535"/>
    </source>
</evidence>
<protein>
    <submittedName>
        <fullName evidence="2">Glycosyltransferase</fullName>
    </submittedName>
</protein>
<sequence length="324" mass="35322">MTRTRPAVTVCIPTFNRRELLSRSLQSVLDQSLEDAEIIVSDNASTDDTEEYVRSIRDPRVRYDRLPTNIGLFGNLSRCLSLGSGRYRVMLPDDDSMLPGNLEAKVRFLDANPSAGMVHSAFRYLDDGPQPFGEPQNWSRLESDTLEPGLAFLRRSLAVGGIVCVSSVMTRSSMVWNERFDASDGPYADIALWCRIASRSDVGFLAAPLSGYMVHGGSASSGFQLVQVNGGQHHMTAQHADATLQAHGRFVQRADITPQLRAELAAIVAEADRRMRLTVLANKTIPPNAMKMLKRAVGWGKGNALHRNLSLDGNVGAPGPGAMA</sequence>
<dbReference type="InterPro" id="IPR029044">
    <property type="entry name" value="Nucleotide-diphossugar_trans"/>
</dbReference>